<dbReference type="SUPFAM" id="SSF56529">
    <property type="entry name" value="FAH"/>
    <property type="match status" value="1"/>
</dbReference>
<dbReference type="GO" id="GO:0008684">
    <property type="term" value="F:2-oxopent-4-enoate hydratase activity"/>
    <property type="evidence" value="ECO:0007669"/>
    <property type="project" value="TreeGrafter"/>
</dbReference>
<dbReference type="GO" id="GO:0005737">
    <property type="term" value="C:cytoplasm"/>
    <property type="evidence" value="ECO:0007669"/>
    <property type="project" value="TreeGrafter"/>
</dbReference>
<evidence type="ECO:0000313" key="4">
    <source>
        <dbReference type="Proteomes" id="UP000275749"/>
    </source>
</evidence>
<dbReference type="Pfam" id="PF01557">
    <property type="entry name" value="FAA_hydrolase"/>
    <property type="match status" value="1"/>
</dbReference>
<dbReference type="PANTHER" id="PTHR30143">
    <property type="entry name" value="ACID HYDRATASE"/>
    <property type="match status" value="1"/>
</dbReference>
<dbReference type="Gene3D" id="3.90.850.10">
    <property type="entry name" value="Fumarylacetoacetase-like, C-terminal domain"/>
    <property type="match status" value="1"/>
</dbReference>
<feature type="domain" description="Fumarylacetoacetase-like C-terminal" evidence="2">
    <location>
        <begin position="93"/>
        <end position="265"/>
    </location>
</feature>
<name>A0A3N1ZXH9_9ACTN</name>
<dbReference type="InterPro" id="IPR036663">
    <property type="entry name" value="Fumarylacetoacetase_C_sf"/>
</dbReference>
<evidence type="ECO:0000313" key="3">
    <source>
        <dbReference type="EMBL" id="ROR55187.1"/>
    </source>
</evidence>
<evidence type="ECO:0000256" key="1">
    <source>
        <dbReference type="ARBA" id="ARBA00023239"/>
    </source>
</evidence>
<keyword evidence="1" id="KW-0456">Lyase</keyword>
<protein>
    <submittedName>
        <fullName evidence="3">2-keto-4-pentenoate hydratase</fullName>
    </submittedName>
</protein>
<dbReference type="InterPro" id="IPR011234">
    <property type="entry name" value="Fumarylacetoacetase-like_C"/>
</dbReference>
<comment type="caution">
    <text evidence="3">The sequence shown here is derived from an EMBL/GenBank/DDBJ whole genome shotgun (WGS) entry which is preliminary data.</text>
</comment>
<organism evidence="3 4">
    <name type="scientific">Luteococcus japonicus</name>
    <dbReference type="NCBI Taxonomy" id="33984"/>
    <lineage>
        <taxon>Bacteria</taxon>
        <taxon>Bacillati</taxon>
        <taxon>Actinomycetota</taxon>
        <taxon>Actinomycetes</taxon>
        <taxon>Propionibacteriales</taxon>
        <taxon>Propionibacteriaceae</taxon>
        <taxon>Luteococcus</taxon>
    </lineage>
</organism>
<dbReference type="InterPro" id="IPR050772">
    <property type="entry name" value="Hydratase-Decarb/MhpD_sf"/>
</dbReference>
<dbReference type="AlphaFoldDB" id="A0A3N1ZXH9"/>
<accession>A0A3N1ZXH9</accession>
<reference evidence="3 4" key="1">
    <citation type="submission" date="2018-11" db="EMBL/GenBank/DDBJ databases">
        <title>Sequencing the genomes of 1000 actinobacteria strains.</title>
        <authorList>
            <person name="Klenk H.-P."/>
        </authorList>
    </citation>
    <scope>NUCLEOTIDE SEQUENCE [LARGE SCALE GENOMIC DNA]</scope>
    <source>
        <strain evidence="3 4">DSM 10546</strain>
    </source>
</reference>
<dbReference type="Proteomes" id="UP000275749">
    <property type="component" value="Unassembled WGS sequence"/>
</dbReference>
<evidence type="ECO:0000259" key="2">
    <source>
        <dbReference type="Pfam" id="PF01557"/>
    </source>
</evidence>
<proteinExistence type="predicted"/>
<sequence length="266" mass="28023">MTQEDQMQTTPQYQQIAEALLGAYRTGEPVAPPREQLEGMTLDDAYAVQFLQEQHFVADGDPVVGRKIGLTSFAMQEQLGVDQPDFGFVTASRAHGDDAHFAPDDFISPKVEPELALVLGKDLQGPGVTLEQAVDAVATVHAALEIIDSRVANWDIKLVDTVADNASCGAIAWAKEPMDVDVAKLDEVAGRLLVDGKTLASGKGSDVMGHPVAPLAWLANVLGERGVALSAGQVVLTGSFTAAAPVTQGSTAAAEFGELGRLEITF</sequence>
<dbReference type="RefSeq" id="WP_245995640.1">
    <property type="nucleotide sequence ID" value="NZ_RKHG01000001.1"/>
</dbReference>
<dbReference type="EMBL" id="RKHG01000001">
    <property type="protein sequence ID" value="ROR55187.1"/>
    <property type="molecule type" value="Genomic_DNA"/>
</dbReference>
<gene>
    <name evidence="3" type="ORF">EDD41_2446</name>
</gene>
<dbReference type="PANTHER" id="PTHR30143:SF0">
    <property type="entry name" value="2-KETO-4-PENTENOATE HYDRATASE"/>
    <property type="match status" value="1"/>
</dbReference>